<comment type="caution">
    <text evidence="1">The sequence shown here is derived from an EMBL/GenBank/DDBJ whole genome shotgun (WGS) entry which is preliminary data.</text>
</comment>
<gene>
    <name evidence="1" type="ORF">Q8G35_17255</name>
</gene>
<dbReference type="Proteomes" id="UP001178277">
    <property type="component" value="Unassembled WGS sequence"/>
</dbReference>
<name>A0AA90P6U6_9BACI</name>
<organism evidence="1 2">
    <name type="scientific">Peribacillus simplex</name>
    <dbReference type="NCBI Taxonomy" id="1478"/>
    <lineage>
        <taxon>Bacteria</taxon>
        <taxon>Bacillati</taxon>
        <taxon>Bacillota</taxon>
        <taxon>Bacilli</taxon>
        <taxon>Bacillales</taxon>
        <taxon>Bacillaceae</taxon>
        <taxon>Peribacillus</taxon>
    </lineage>
</organism>
<accession>A0AA90P6U6</accession>
<dbReference type="EMBL" id="JAUUTP010000019">
    <property type="protein sequence ID" value="MDP1420094.1"/>
    <property type="molecule type" value="Genomic_DNA"/>
</dbReference>
<evidence type="ECO:0000313" key="2">
    <source>
        <dbReference type="Proteomes" id="UP001178277"/>
    </source>
</evidence>
<sequence>MKQFYLVPIKYFLVCLVAGLLFFFNESFVQAQEKNPNDKIVKLKDGETLNVAHPELLKKRDEVWEKITKSNFIDEVEQKLTENGYKKRTMTGEFDINFQIVDLEVDEKPGESRVETINNIDKIVRELAKENKVVPTITKVTFHKQ</sequence>
<dbReference type="AlphaFoldDB" id="A0AA90P6U6"/>
<protein>
    <submittedName>
        <fullName evidence="1">Uncharacterized protein</fullName>
    </submittedName>
</protein>
<evidence type="ECO:0000313" key="1">
    <source>
        <dbReference type="EMBL" id="MDP1420094.1"/>
    </source>
</evidence>
<dbReference type="RefSeq" id="WP_305161290.1">
    <property type="nucleotide sequence ID" value="NZ_JAUUTP010000019.1"/>
</dbReference>
<proteinExistence type="predicted"/>
<reference evidence="1" key="1">
    <citation type="submission" date="2023-07" db="EMBL/GenBank/DDBJ databases">
        <title>Murine gut Bacillus species.</title>
        <authorList>
            <person name="Gutman E."/>
            <person name="Hashuel R."/>
            <person name="Litvak Y."/>
        </authorList>
    </citation>
    <scope>NUCLEOTIDE SEQUENCE</scope>
    <source>
        <strain evidence="1">RU283</strain>
    </source>
</reference>